<dbReference type="EMBL" id="JAEPRB010000266">
    <property type="protein sequence ID" value="KAG2217884.1"/>
    <property type="molecule type" value="Genomic_DNA"/>
</dbReference>
<dbReference type="OrthoDB" id="6495301at2759"/>
<dbReference type="AlphaFoldDB" id="A0A8H7VKG3"/>
<dbReference type="Proteomes" id="UP000646827">
    <property type="component" value="Unassembled WGS sequence"/>
</dbReference>
<proteinExistence type="predicted"/>
<organism evidence="3 4">
    <name type="scientific">Circinella minor</name>
    <dbReference type="NCBI Taxonomy" id="1195481"/>
    <lineage>
        <taxon>Eukaryota</taxon>
        <taxon>Fungi</taxon>
        <taxon>Fungi incertae sedis</taxon>
        <taxon>Mucoromycota</taxon>
        <taxon>Mucoromycotina</taxon>
        <taxon>Mucoromycetes</taxon>
        <taxon>Mucorales</taxon>
        <taxon>Lichtheimiaceae</taxon>
        <taxon>Circinella</taxon>
    </lineage>
</organism>
<evidence type="ECO:0000259" key="2">
    <source>
        <dbReference type="Pfam" id="PF20434"/>
    </source>
</evidence>
<accession>A0A8H7VKG3</accession>
<feature type="domain" description="BD-FAE-like" evidence="2">
    <location>
        <begin position="65"/>
        <end position="279"/>
    </location>
</feature>
<evidence type="ECO:0000313" key="4">
    <source>
        <dbReference type="Proteomes" id="UP000646827"/>
    </source>
</evidence>
<sequence>MHICHCPTRVAKINIAFFHLIFGWITDFPLVAAYIHWRYFEVQDTFRQLVSRNIKYSDADASCLLDLYHPEQTTESKPPIILFIYGGSWSSGSKLLYTSFANTLRELGYVVVIPDYRKYPQVKIDAIYDDVQQALRWTHAHADEINGDIENIYMMGHSAGGHLCAQVVLKNAIDVAKKKDSQDALPRVKGLFLAAGVYLIERHLLTEQHRGVDKISAMTRVMGTTLENFRINSPIHLLESNEELFADSKELLKYIPRIMLVHGEKDTTVLAEQSVDMYNTFTQVVPPERRDDVDVRIRLHKRLKHAQCVTGQDRLKKSLLKDIQEFVGNPYNNEE</sequence>
<comment type="caution">
    <text evidence="3">The sequence shown here is derived from an EMBL/GenBank/DDBJ whole genome shotgun (WGS) entry which is preliminary data.</text>
</comment>
<name>A0A8H7VKG3_9FUNG</name>
<protein>
    <recommendedName>
        <fullName evidence="2">BD-FAE-like domain-containing protein</fullName>
    </recommendedName>
</protein>
<gene>
    <name evidence="3" type="ORF">INT45_005540</name>
</gene>
<dbReference type="InterPro" id="IPR049492">
    <property type="entry name" value="BD-FAE-like_dom"/>
</dbReference>
<dbReference type="InterPro" id="IPR029058">
    <property type="entry name" value="AB_hydrolase_fold"/>
</dbReference>
<reference evidence="3 4" key="1">
    <citation type="submission" date="2020-12" db="EMBL/GenBank/DDBJ databases">
        <title>Metabolic potential, ecology and presence of endohyphal bacteria is reflected in genomic diversity of Mucoromycotina.</title>
        <authorList>
            <person name="Muszewska A."/>
            <person name="Okrasinska A."/>
            <person name="Steczkiewicz K."/>
            <person name="Drgas O."/>
            <person name="Orlowska M."/>
            <person name="Perlinska-Lenart U."/>
            <person name="Aleksandrzak-Piekarczyk T."/>
            <person name="Szatraj K."/>
            <person name="Zielenkiewicz U."/>
            <person name="Pilsyk S."/>
            <person name="Malc E."/>
            <person name="Mieczkowski P."/>
            <person name="Kruszewska J.S."/>
            <person name="Biernat P."/>
            <person name="Pawlowska J."/>
        </authorList>
    </citation>
    <scope>NUCLEOTIDE SEQUENCE [LARGE SCALE GENOMIC DNA]</scope>
    <source>
        <strain evidence="3 4">CBS 142.35</strain>
    </source>
</reference>
<dbReference type="SUPFAM" id="SSF53474">
    <property type="entry name" value="alpha/beta-Hydrolases"/>
    <property type="match status" value="1"/>
</dbReference>
<dbReference type="Pfam" id="PF20434">
    <property type="entry name" value="BD-FAE"/>
    <property type="match status" value="1"/>
</dbReference>
<dbReference type="Gene3D" id="3.40.50.1820">
    <property type="entry name" value="alpha/beta hydrolase"/>
    <property type="match status" value="1"/>
</dbReference>
<keyword evidence="4" id="KW-1185">Reference proteome</keyword>
<dbReference type="PANTHER" id="PTHR48081:SF33">
    <property type="entry name" value="KYNURENINE FORMAMIDASE"/>
    <property type="match status" value="1"/>
</dbReference>
<dbReference type="InterPro" id="IPR050300">
    <property type="entry name" value="GDXG_lipolytic_enzyme"/>
</dbReference>
<keyword evidence="1" id="KW-0378">Hydrolase</keyword>
<dbReference type="PANTHER" id="PTHR48081">
    <property type="entry name" value="AB HYDROLASE SUPERFAMILY PROTEIN C4A8.06C"/>
    <property type="match status" value="1"/>
</dbReference>
<evidence type="ECO:0000256" key="1">
    <source>
        <dbReference type="ARBA" id="ARBA00022801"/>
    </source>
</evidence>
<evidence type="ECO:0000313" key="3">
    <source>
        <dbReference type="EMBL" id="KAG2217884.1"/>
    </source>
</evidence>
<dbReference type="GO" id="GO:0016787">
    <property type="term" value="F:hydrolase activity"/>
    <property type="evidence" value="ECO:0007669"/>
    <property type="project" value="UniProtKB-KW"/>
</dbReference>